<dbReference type="EMBL" id="JOJR01000722">
    <property type="protein sequence ID" value="RCN34932.1"/>
    <property type="molecule type" value="Genomic_DNA"/>
</dbReference>
<dbReference type="Proteomes" id="UP000252519">
    <property type="component" value="Unassembled WGS sequence"/>
</dbReference>
<organism evidence="1 2">
    <name type="scientific">Ancylostoma caninum</name>
    <name type="common">Dog hookworm</name>
    <dbReference type="NCBI Taxonomy" id="29170"/>
    <lineage>
        <taxon>Eukaryota</taxon>
        <taxon>Metazoa</taxon>
        <taxon>Ecdysozoa</taxon>
        <taxon>Nematoda</taxon>
        <taxon>Chromadorea</taxon>
        <taxon>Rhabditida</taxon>
        <taxon>Rhabditina</taxon>
        <taxon>Rhabditomorpha</taxon>
        <taxon>Strongyloidea</taxon>
        <taxon>Ancylostomatidae</taxon>
        <taxon>Ancylostomatinae</taxon>
        <taxon>Ancylostoma</taxon>
    </lineage>
</organism>
<comment type="caution">
    <text evidence="1">The sequence shown here is derived from an EMBL/GenBank/DDBJ whole genome shotgun (WGS) entry which is preliminary data.</text>
</comment>
<protein>
    <submittedName>
        <fullName evidence="1">Uncharacterized protein</fullName>
    </submittedName>
</protein>
<name>A0A368FS80_ANCCA</name>
<sequence>MVEALLSPAEIVGSQVVCSMFRQIESLSSYLR</sequence>
<accession>A0A368FS80</accession>
<keyword evidence="2" id="KW-1185">Reference proteome</keyword>
<evidence type="ECO:0000313" key="2">
    <source>
        <dbReference type="Proteomes" id="UP000252519"/>
    </source>
</evidence>
<reference evidence="1 2" key="1">
    <citation type="submission" date="2014-10" db="EMBL/GenBank/DDBJ databases">
        <title>Draft genome of the hookworm Ancylostoma caninum.</title>
        <authorList>
            <person name="Mitreva M."/>
        </authorList>
    </citation>
    <scope>NUCLEOTIDE SEQUENCE [LARGE SCALE GENOMIC DNA]</scope>
    <source>
        <strain evidence="1 2">Baltimore</strain>
    </source>
</reference>
<dbReference type="AlphaFoldDB" id="A0A368FS80"/>
<proteinExistence type="predicted"/>
<evidence type="ECO:0000313" key="1">
    <source>
        <dbReference type="EMBL" id="RCN34932.1"/>
    </source>
</evidence>
<gene>
    <name evidence="1" type="ORF">ANCCAN_19217</name>
</gene>